<protein>
    <submittedName>
        <fullName evidence="2">Uncharacterized protein</fullName>
    </submittedName>
</protein>
<reference evidence="2" key="1">
    <citation type="submission" date="2021-03" db="EMBL/GenBank/DDBJ databases">
        <authorList>
            <person name="Bekaert M."/>
        </authorList>
    </citation>
    <scope>NUCLEOTIDE SEQUENCE</scope>
</reference>
<keyword evidence="1" id="KW-0732">Signal</keyword>
<dbReference type="Gene3D" id="1.10.287.1490">
    <property type="match status" value="1"/>
</dbReference>
<dbReference type="EMBL" id="CAJPWZ010002026">
    <property type="protein sequence ID" value="CAG2229465.1"/>
    <property type="molecule type" value="Genomic_DNA"/>
</dbReference>
<evidence type="ECO:0000313" key="2">
    <source>
        <dbReference type="EMBL" id="CAG2229465.1"/>
    </source>
</evidence>
<feature type="chain" id="PRO_5035768474" evidence="1">
    <location>
        <begin position="17"/>
        <end position="200"/>
    </location>
</feature>
<dbReference type="AlphaFoldDB" id="A0A8S3TGL5"/>
<accession>A0A8S3TGL5</accession>
<sequence length="200" mass="21738">MFLHILLLSSFNLTYEFLLTNTTGISSGGSGGASLTDSHYLLLMDLIGVQKQSLAKMESFVLGLQGKVNSLEADNSVLKRQNNLLNQQIADIRNVTFALKGELNIFKHSSTGSDILNFTTLQSDVNVMNSQMMAINSEIARLSSNSNARGQDFIALLHEINAVSGKLKSLNQTTTSFQNIATGDLIDVHTSINELNQTGK</sequence>
<organism evidence="2 3">
    <name type="scientific">Mytilus edulis</name>
    <name type="common">Blue mussel</name>
    <dbReference type="NCBI Taxonomy" id="6550"/>
    <lineage>
        <taxon>Eukaryota</taxon>
        <taxon>Metazoa</taxon>
        <taxon>Spiralia</taxon>
        <taxon>Lophotrochozoa</taxon>
        <taxon>Mollusca</taxon>
        <taxon>Bivalvia</taxon>
        <taxon>Autobranchia</taxon>
        <taxon>Pteriomorphia</taxon>
        <taxon>Mytilida</taxon>
        <taxon>Mytiloidea</taxon>
        <taxon>Mytilidae</taxon>
        <taxon>Mytilinae</taxon>
        <taxon>Mytilus</taxon>
    </lineage>
</organism>
<gene>
    <name evidence="2" type="ORF">MEDL_42362</name>
</gene>
<proteinExistence type="predicted"/>
<evidence type="ECO:0000313" key="3">
    <source>
        <dbReference type="Proteomes" id="UP000683360"/>
    </source>
</evidence>
<feature type="signal peptide" evidence="1">
    <location>
        <begin position="1"/>
        <end position="16"/>
    </location>
</feature>
<comment type="caution">
    <text evidence="2">The sequence shown here is derived from an EMBL/GenBank/DDBJ whole genome shotgun (WGS) entry which is preliminary data.</text>
</comment>
<dbReference type="Proteomes" id="UP000683360">
    <property type="component" value="Unassembled WGS sequence"/>
</dbReference>
<evidence type="ECO:0000256" key="1">
    <source>
        <dbReference type="SAM" id="SignalP"/>
    </source>
</evidence>
<keyword evidence="3" id="KW-1185">Reference proteome</keyword>
<name>A0A8S3TGL5_MYTED</name>